<proteinExistence type="inferred from homology"/>
<accession>E0UC63</accession>
<dbReference type="GO" id="GO:0030001">
    <property type="term" value="P:metal ion transport"/>
    <property type="evidence" value="ECO:0007669"/>
    <property type="project" value="InterPro"/>
</dbReference>
<evidence type="ECO:0000256" key="3">
    <source>
        <dbReference type="ARBA" id="ARBA00022723"/>
    </source>
</evidence>
<dbReference type="InterPro" id="IPR050492">
    <property type="entry name" value="Bact_metal-bind_prot9"/>
</dbReference>
<dbReference type="GO" id="GO:0007155">
    <property type="term" value="P:cell adhesion"/>
    <property type="evidence" value="ECO:0007669"/>
    <property type="project" value="InterPro"/>
</dbReference>
<dbReference type="PANTHER" id="PTHR42953:SF1">
    <property type="entry name" value="METAL-BINDING PROTEIN HI_0362-RELATED"/>
    <property type="match status" value="1"/>
</dbReference>
<evidence type="ECO:0000256" key="5">
    <source>
        <dbReference type="RuleBase" id="RU003512"/>
    </source>
</evidence>
<protein>
    <submittedName>
        <fullName evidence="6">Periplasmic solute binding protein</fullName>
    </submittedName>
</protein>
<dbReference type="SUPFAM" id="SSF53807">
    <property type="entry name" value="Helical backbone' metal receptor"/>
    <property type="match status" value="1"/>
</dbReference>
<evidence type="ECO:0000256" key="1">
    <source>
        <dbReference type="ARBA" id="ARBA00004196"/>
    </source>
</evidence>
<dbReference type="GO" id="GO:0046872">
    <property type="term" value="F:metal ion binding"/>
    <property type="evidence" value="ECO:0007669"/>
    <property type="project" value="UniProtKB-KW"/>
</dbReference>
<dbReference type="GO" id="GO:0030313">
    <property type="term" value="C:cell envelope"/>
    <property type="evidence" value="ECO:0007669"/>
    <property type="project" value="UniProtKB-SubCell"/>
</dbReference>
<dbReference type="EMBL" id="CP002198">
    <property type="protein sequence ID" value="ADN16401.1"/>
    <property type="molecule type" value="Genomic_DNA"/>
</dbReference>
<dbReference type="PRINTS" id="PR00690">
    <property type="entry name" value="ADHESNFAMILY"/>
</dbReference>
<keyword evidence="4" id="KW-0732">Signal</keyword>
<comment type="similarity">
    <text evidence="5">Belongs to the bacterial solute-binding protein 9 family.</text>
</comment>
<dbReference type="InterPro" id="IPR006127">
    <property type="entry name" value="ZnuA-like"/>
</dbReference>
<evidence type="ECO:0000313" key="6">
    <source>
        <dbReference type="EMBL" id="ADN16401.1"/>
    </source>
</evidence>
<keyword evidence="3" id="KW-0479">Metal-binding</keyword>
<dbReference type="InterPro" id="IPR006129">
    <property type="entry name" value="AdhesinB"/>
</dbReference>
<dbReference type="PRINTS" id="PR00691">
    <property type="entry name" value="ADHESINB"/>
</dbReference>
<keyword evidence="7" id="KW-1185">Reference proteome</keyword>
<comment type="subcellular location">
    <subcellularLocation>
        <location evidence="1">Cell envelope</location>
    </subcellularLocation>
</comment>
<dbReference type="HOGENOM" id="CLU_016838_1_1_3"/>
<evidence type="ECO:0000313" key="7">
    <source>
        <dbReference type="Proteomes" id="UP000008206"/>
    </source>
</evidence>
<dbReference type="eggNOG" id="COG0803">
    <property type="taxonomic scope" value="Bacteria"/>
</dbReference>
<dbReference type="RefSeq" id="WP_013324464.1">
    <property type="nucleotide sequence ID" value="NC_014501.1"/>
</dbReference>
<dbReference type="PANTHER" id="PTHR42953">
    <property type="entry name" value="HIGH-AFFINITY ZINC UPTAKE SYSTEM PROTEIN ZNUA-RELATED"/>
    <property type="match status" value="1"/>
</dbReference>
<reference evidence="7" key="1">
    <citation type="journal article" date="2011" name="MBio">
        <title>Novel metabolic attributes of the genus Cyanothece, comprising a group of unicellular nitrogen-fixing Cyanobacteria.</title>
        <authorList>
            <person name="Bandyopadhyay A."/>
            <person name="Elvitigala T."/>
            <person name="Welsh E."/>
            <person name="Stockel J."/>
            <person name="Liberton M."/>
            <person name="Min H."/>
            <person name="Sherman L.A."/>
            <person name="Pakrasi H.B."/>
        </authorList>
    </citation>
    <scope>NUCLEOTIDE SEQUENCE [LARGE SCALE GENOMIC DNA]</scope>
    <source>
        <strain evidence="7">PCC 7822</strain>
    </source>
</reference>
<gene>
    <name evidence="6" type="ordered locus">Cyan7822_4491</name>
</gene>
<dbReference type="KEGG" id="cyj:Cyan7822_4491"/>
<sequence>MNIFSRQIWQTTGVVLIAGMMASCGTSNTTYQENSSSSLTSPTTGKTPSVVVTTTVICDLAKRIAQDSINLTCLLKPGIDAHLYQPLPEDRRAIENASLILYSGYGLEPELIKLIKAASNPAPKVAVAEEAVPKPLLGEEHHHQQAQGEQLPDPHVWHNAENGVQMVEVIESHLETLQPAKAALYHQNAEKLKTELIKIHNWIKTQIATIPPNNRQLITTHDALGYYGNAYGIPVAGALQGLSTDEKPTAARVKELVDEVKASHVPTIFAEVVVNPKLIQAVARDARVKIAQQELYSDSLGEPGSSGDSYPKMLISNTQTILEGLGGKYVAFPAQ</sequence>
<evidence type="ECO:0000256" key="2">
    <source>
        <dbReference type="ARBA" id="ARBA00022448"/>
    </source>
</evidence>
<dbReference type="AlphaFoldDB" id="E0UC63"/>
<keyword evidence="2 5" id="KW-0813">Transport</keyword>
<dbReference type="PROSITE" id="PS51257">
    <property type="entry name" value="PROKAR_LIPOPROTEIN"/>
    <property type="match status" value="1"/>
</dbReference>
<dbReference type="STRING" id="497965.Cyan7822_4491"/>
<evidence type="ECO:0000256" key="4">
    <source>
        <dbReference type="ARBA" id="ARBA00022729"/>
    </source>
</evidence>
<dbReference type="Proteomes" id="UP000008206">
    <property type="component" value="Chromosome"/>
</dbReference>
<dbReference type="Gene3D" id="3.40.50.1980">
    <property type="entry name" value="Nitrogenase molybdenum iron protein domain"/>
    <property type="match status" value="2"/>
</dbReference>
<dbReference type="Pfam" id="PF01297">
    <property type="entry name" value="ZnuA"/>
    <property type="match status" value="1"/>
</dbReference>
<dbReference type="InterPro" id="IPR006128">
    <property type="entry name" value="Lipoprotein_PsaA-like"/>
</dbReference>
<organism evidence="6 7">
    <name type="scientific">Gloeothece verrucosa (strain PCC 7822)</name>
    <name type="common">Cyanothece sp. (strain PCC 7822)</name>
    <dbReference type="NCBI Taxonomy" id="497965"/>
    <lineage>
        <taxon>Bacteria</taxon>
        <taxon>Bacillati</taxon>
        <taxon>Cyanobacteriota</taxon>
        <taxon>Cyanophyceae</taxon>
        <taxon>Oscillatoriophycideae</taxon>
        <taxon>Chroococcales</taxon>
        <taxon>Aphanothecaceae</taxon>
        <taxon>Gloeothece</taxon>
        <taxon>Gloeothece verrucosa</taxon>
    </lineage>
</organism>
<dbReference type="OrthoDB" id="9793396at2"/>
<name>E0UC63_GLOV7</name>